<sequence>MTLHHRKTYLDLIRDIAENRDERRAFIAEIRRGAAEAVRSDDPTSKRLKKRRLNNRRQDFDLIPVAYLTFPLHNFWCSRGREV</sequence>
<dbReference type="Proteomes" id="UP000762676">
    <property type="component" value="Unassembled WGS sequence"/>
</dbReference>
<name>A0AAV4JIX8_9GAST</name>
<evidence type="ECO:0000313" key="2">
    <source>
        <dbReference type="Proteomes" id="UP000762676"/>
    </source>
</evidence>
<keyword evidence="2" id="KW-1185">Reference proteome</keyword>
<accession>A0AAV4JIX8</accession>
<evidence type="ECO:0000313" key="1">
    <source>
        <dbReference type="EMBL" id="GFS22728.1"/>
    </source>
</evidence>
<dbReference type="EMBL" id="BMAT01003273">
    <property type="protein sequence ID" value="GFS22728.1"/>
    <property type="molecule type" value="Genomic_DNA"/>
</dbReference>
<reference evidence="1 2" key="1">
    <citation type="journal article" date="2021" name="Elife">
        <title>Chloroplast acquisition without the gene transfer in kleptoplastic sea slugs, Plakobranchus ocellatus.</title>
        <authorList>
            <person name="Maeda T."/>
            <person name="Takahashi S."/>
            <person name="Yoshida T."/>
            <person name="Shimamura S."/>
            <person name="Takaki Y."/>
            <person name="Nagai Y."/>
            <person name="Toyoda A."/>
            <person name="Suzuki Y."/>
            <person name="Arimoto A."/>
            <person name="Ishii H."/>
            <person name="Satoh N."/>
            <person name="Nishiyama T."/>
            <person name="Hasebe M."/>
            <person name="Maruyama T."/>
            <person name="Minagawa J."/>
            <person name="Obokata J."/>
            <person name="Shigenobu S."/>
        </authorList>
    </citation>
    <scope>NUCLEOTIDE SEQUENCE [LARGE SCALE GENOMIC DNA]</scope>
</reference>
<comment type="caution">
    <text evidence="1">The sequence shown here is derived from an EMBL/GenBank/DDBJ whole genome shotgun (WGS) entry which is preliminary data.</text>
</comment>
<organism evidence="1 2">
    <name type="scientific">Elysia marginata</name>
    <dbReference type="NCBI Taxonomy" id="1093978"/>
    <lineage>
        <taxon>Eukaryota</taxon>
        <taxon>Metazoa</taxon>
        <taxon>Spiralia</taxon>
        <taxon>Lophotrochozoa</taxon>
        <taxon>Mollusca</taxon>
        <taxon>Gastropoda</taxon>
        <taxon>Heterobranchia</taxon>
        <taxon>Euthyneura</taxon>
        <taxon>Panpulmonata</taxon>
        <taxon>Sacoglossa</taxon>
        <taxon>Placobranchoidea</taxon>
        <taxon>Plakobranchidae</taxon>
        <taxon>Elysia</taxon>
    </lineage>
</organism>
<proteinExistence type="predicted"/>
<gene>
    <name evidence="1" type="ORF">ElyMa_001622900</name>
</gene>
<protein>
    <submittedName>
        <fullName evidence="1">Uncharacterized protein</fullName>
    </submittedName>
</protein>
<dbReference type="AlphaFoldDB" id="A0AAV4JIX8"/>